<evidence type="ECO:0000313" key="2">
    <source>
        <dbReference type="EMBL" id="KAF5760577.1"/>
    </source>
</evidence>
<reference evidence="2 4" key="1">
    <citation type="journal article" date="2017" name="Nature">
        <title>The sunflower genome provides insights into oil metabolism, flowering and Asterid evolution.</title>
        <authorList>
            <person name="Badouin H."/>
            <person name="Gouzy J."/>
            <person name="Grassa C.J."/>
            <person name="Murat F."/>
            <person name="Staton S.E."/>
            <person name="Cottret L."/>
            <person name="Lelandais-Briere C."/>
            <person name="Owens G.L."/>
            <person name="Carrere S."/>
            <person name="Mayjonade B."/>
            <person name="Legrand L."/>
            <person name="Gill N."/>
            <person name="Kane N.C."/>
            <person name="Bowers J.E."/>
            <person name="Hubner S."/>
            <person name="Bellec A."/>
            <person name="Berard A."/>
            <person name="Berges H."/>
            <person name="Blanchet N."/>
            <person name="Boniface M.C."/>
            <person name="Brunel D."/>
            <person name="Catrice O."/>
            <person name="Chaidir N."/>
            <person name="Claudel C."/>
            <person name="Donnadieu C."/>
            <person name="Faraut T."/>
            <person name="Fievet G."/>
            <person name="Helmstetter N."/>
            <person name="King M."/>
            <person name="Knapp S.J."/>
            <person name="Lai Z."/>
            <person name="Le Paslier M.C."/>
            <person name="Lippi Y."/>
            <person name="Lorenzon L."/>
            <person name="Mandel J.R."/>
            <person name="Marage G."/>
            <person name="Marchand G."/>
            <person name="Marquand E."/>
            <person name="Bret-Mestries E."/>
            <person name="Morien E."/>
            <person name="Nambeesan S."/>
            <person name="Nguyen T."/>
            <person name="Pegot-Espagnet P."/>
            <person name="Pouilly N."/>
            <person name="Raftis F."/>
            <person name="Sallet E."/>
            <person name="Schiex T."/>
            <person name="Thomas J."/>
            <person name="Vandecasteele C."/>
            <person name="Vares D."/>
            <person name="Vear F."/>
            <person name="Vautrin S."/>
            <person name="Crespi M."/>
            <person name="Mangin B."/>
            <person name="Burke J.M."/>
            <person name="Salse J."/>
            <person name="Munos S."/>
            <person name="Vincourt P."/>
            <person name="Rieseberg L.H."/>
            <person name="Langlade N.B."/>
        </authorList>
    </citation>
    <scope>NUCLEOTIDE SEQUENCE [LARGE SCALE GENOMIC DNA]</scope>
    <source>
        <strain evidence="4">cv. SF193</strain>
        <tissue evidence="2">Leaves</tissue>
    </source>
</reference>
<proteinExistence type="predicted"/>
<dbReference type="Gramene" id="mRNA:HanXRQr2_Chr16g0755111">
    <property type="protein sequence ID" value="CDS:HanXRQr2_Chr16g0755111.1"/>
    <property type="gene ID" value="HanXRQr2_Chr16g0755111"/>
</dbReference>
<dbReference type="AlphaFoldDB" id="A0A251RZZ1"/>
<evidence type="ECO:0000256" key="1">
    <source>
        <dbReference type="SAM" id="MobiDB-lite"/>
    </source>
</evidence>
<protein>
    <submittedName>
        <fullName evidence="3">Uncharacterized protein</fullName>
    </submittedName>
</protein>
<reference evidence="2" key="3">
    <citation type="submission" date="2020-06" db="EMBL/GenBank/DDBJ databases">
        <title>Helianthus annuus Genome sequencing and assembly Release 2.</title>
        <authorList>
            <person name="Gouzy J."/>
            <person name="Langlade N."/>
            <person name="Munos S."/>
        </authorList>
    </citation>
    <scope>NUCLEOTIDE SEQUENCE</scope>
    <source>
        <tissue evidence="2">Leaves</tissue>
    </source>
</reference>
<name>A0A251RZZ1_HELAN</name>
<evidence type="ECO:0000313" key="4">
    <source>
        <dbReference type="Proteomes" id="UP000215914"/>
    </source>
</evidence>
<organism evidence="3 4">
    <name type="scientific">Helianthus annuus</name>
    <name type="common">Common sunflower</name>
    <dbReference type="NCBI Taxonomy" id="4232"/>
    <lineage>
        <taxon>Eukaryota</taxon>
        <taxon>Viridiplantae</taxon>
        <taxon>Streptophyta</taxon>
        <taxon>Embryophyta</taxon>
        <taxon>Tracheophyta</taxon>
        <taxon>Spermatophyta</taxon>
        <taxon>Magnoliopsida</taxon>
        <taxon>eudicotyledons</taxon>
        <taxon>Gunneridae</taxon>
        <taxon>Pentapetalae</taxon>
        <taxon>asterids</taxon>
        <taxon>campanulids</taxon>
        <taxon>Asterales</taxon>
        <taxon>Asteraceae</taxon>
        <taxon>Asteroideae</taxon>
        <taxon>Heliantheae alliance</taxon>
        <taxon>Heliantheae</taxon>
        <taxon>Helianthus</taxon>
    </lineage>
</organism>
<feature type="region of interest" description="Disordered" evidence="1">
    <location>
        <begin position="21"/>
        <end position="51"/>
    </location>
</feature>
<sequence>MEQAKNERCYVRLYNHAQHDFGRQRKGDMPELCARSRSRGASTGVNGRKSE</sequence>
<dbReference type="InParanoid" id="A0A251RZZ1"/>
<reference evidence="3" key="2">
    <citation type="submission" date="2017-02" db="EMBL/GenBank/DDBJ databases">
        <title>Sunflower complete genome.</title>
        <authorList>
            <person name="Langlade N."/>
            <person name="Munos S."/>
        </authorList>
    </citation>
    <scope>NUCLEOTIDE SEQUENCE [LARGE SCALE GENOMIC DNA]</scope>
    <source>
        <tissue evidence="3">Leaves</tissue>
    </source>
</reference>
<dbReference type="EMBL" id="CM007905">
    <property type="protein sequence ID" value="OTF91934.1"/>
    <property type="molecule type" value="Genomic_DNA"/>
</dbReference>
<keyword evidence="4" id="KW-1185">Reference proteome</keyword>
<dbReference type="EMBL" id="MNCJ02000331">
    <property type="protein sequence ID" value="KAF5760577.1"/>
    <property type="molecule type" value="Genomic_DNA"/>
</dbReference>
<gene>
    <name evidence="3" type="ORF">HannXRQ_Chr16g0516381</name>
    <name evidence="2" type="ORF">HanXRQr2_Chr16g0755111</name>
</gene>
<dbReference type="Proteomes" id="UP000215914">
    <property type="component" value="Chromosome 16"/>
</dbReference>
<evidence type="ECO:0000313" key="3">
    <source>
        <dbReference type="EMBL" id="OTF91934.1"/>
    </source>
</evidence>
<accession>A0A251RZZ1</accession>